<feature type="binding site" evidence="4">
    <location>
        <begin position="132"/>
        <end position="140"/>
    </location>
    <ligand>
        <name>ATP</name>
        <dbReference type="ChEBI" id="CHEBI:30616"/>
    </ligand>
</feature>
<keyword evidence="7" id="KW-1185">Reference proteome</keyword>
<dbReference type="AlphaFoldDB" id="D9R192"/>
<dbReference type="GO" id="GO:0035999">
    <property type="term" value="P:tetrahydrofolate interconversion"/>
    <property type="evidence" value="ECO:0007669"/>
    <property type="project" value="TreeGrafter"/>
</dbReference>
<feature type="binding site" evidence="4">
    <location>
        <begin position="6"/>
        <end position="10"/>
    </location>
    <ligand>
        <name>ATP</name>
        <dbReference type="ChEBI" id="CHEBI:30616"/>
    </ligand>
</feature>
<dbReference type="GO" id="GO:0030272">
    <property type="term" value="F:5-formyltetrahydrofolate cyclo-ligase activity"/>
    <property type="evidence" value="ECO:0007669"/>
    <property type="project" value="UniProtKB-EC"/>
</dbReference>
<dbReference type="GO" id="GO:0005524">
    <property type="term" value="F:ATP binding"/>
    <property type="evidence" value="ECO:0007669"/>
    <property type="project" value="UniProtKB-KW"/>
</dbReference>
<dbReference type="InterPro" id="IPR002698">
    <property type="entry name" value="FTHF_cligase"/>
</dbReference>
<keyword evidence="5" id="KW-0460">Magnesium</keyword>
<feature type="binding site" evidence="4">
    <location>
        <position position="52"/>
    </location>
    <ligand>
        <name>substrate</name>
    </ligand>
</feature>
<name>D9R192_LACSW</name>
<reference evidence="6" key="1">
    <citation type="submission" date="2010-07" db="EMBL/GenBank/DDBJ databases">
        <title>Complete sequence of Clostridium saccharolyticum WM1.</title>
        <authorList>
            <consortium name="US DOE Joint Genome Institute"/>
            <person name="Lucas S."/>
            <person name="Copeland A."/>
            <person name="Lapidus A."/>
            <person name="Cheng J.-F."/>
            <person name="Bruce D."/>
            <person name="Goodwin L."/>
            <person name="Pitluck S."/>
            <person name="Chertkov O."/>
            <person name="Detter J.C."/>
            <person name="Han C."/>
            <person name="Tapia R."/>
            <person name="Land M."/>
            <person name="Hauser L."/>
            <person name="Chang Y.-J."/>
            <person name="Jeffries C."/>
            <person name="Kyrpides N."/>
            <person name="Ivanova N."/>
            <person name="Mikhailova N."/>
            <person name="Mouttaki H."/>
            <person name="Lin L."/>
            <person name="Zhou J."/>
            <person name="Hemme C.L."/>
            <person name="Woyke T."/>
        </authorList>
    </citation>
    <scope>NUCLEOTIDE SEQUENCE [LARGE SCALE GENOMIC DNA]</scope>
    <source>
        <strain evidence="6">WM1</strain>
    </source>
</reference>
<dbReference type="eggNOG" id="COG0212">
    <property type="taxonomic scope" value="Bacteria"/>
</dbReference>
<dbReference type="Gene3D" id="3.40.50.10420">
    <property type="entry name" value="NagB/RpiA/CoA transferase-like"/>
    <property type="match status" value="1"/>
</dbReference>
<dbReference type="RefSeq" id="WP_013272727.1">
    <property type="nucleotide sequence ID" value="NC_014376.1"/>
</dbReference>
<keyword evidence="3 4" id="KW-0067">ATP-binding</keyword>
<dbReference type="Pfam" id="PF01812">
    <property type="entry name" value="5-FTHF_cyc-lig"/>
    <property type="match status" value="1"/>
</dbReference>
<keyword evidence="2 4" id="KW-0547">Nucleotide-binding</keyword>
<dbReference type="PANTHER" id="PTHR23407:SF1">
    <property type="entry name" value="5-FORMYLTETRAHYDROFOLATE CYCLO-LIGASE"/>
    <property type="match status" value="1"/>
</dbReference>
<dbReference type="EMBL" id="CP002109">
    <property type="protein sequence ID" value="ADL04639.1"/>
    <property type="molecule type" value="Genomic_DNA"/>
</dbReference>
<evidence type="ECO:0000313" key="6">
    <source>
        <dbReference type="EMBL" id="ADL04639.1"/>
    </source>
</evidence>
<dbReference type="PANTHER" id="PTHR23407">
    <property type="entry name" value="ATPASE INHIBITOR/5-FORMYLTETRAHYDROFOLATE CYCLO-LIGASE"/>
    <property type="match status" value="1"/>
</dbReference>
<dbReference type="PaxDb" id="610130-Closa_2060"/>
<comment type="similarity">
    <text evidence="1 5">Belongs to the 5-formyltetrahydrofolate cyclo-ligase family.</text>
</comment>
<dbReference type="GO" id="GO:0046872">
    <property type="term" value="F:metal ion binding"/>
    <property type="evidence" value="ECO:0007669"/>
    <property type="project" value="UniProtKB-KW"/>
</dbReference>
<dbReference type="EC" id="6.3.3.2" evidence="5"/>
<organism evidence="6 7">
    <name type="scientific">Lacrimispora saccharolytica (strain ATCC 35040 / DSM 2544 / NRCC 2533 / WM1)</name>
    <name type="common">Clostridium saccharolyticum</name>
    <dbReference type="NCBI Taxonomy" id="610130"/>
    <lineage>
        <taxon>Bacteria</taxon>
        <taxon>Bacillati</taxon>
        <taxon>Bacillota</taxon>
        <taxon>Clostridia</taxon>
        <taxon>Lachnospirales</taxon>
        <taxon>Lachnospiraceae</taxon>
        <taxon>Lacrimispora</taxon>
    </lineage>
</organism>
<dbReference type="SUPFAM" id="SSF100950">
    <property type="entry name" value="NagB/RpiA/CoA transferase-like"/>
    <property type="match status" value="1"/>
</dbReference>
<dbReference type="HOGENOM" id="CLU_066245_2_2_9"/>
<evidence type="ECO:0000256" key="5">
    <source>
        <dbReference type="RuleBase" id="RU361279"/>
    </source>
</evidence>
<dbReference type="STRING" id="610130.Closa_2060"/>
<dbReference type="NCBIfam" id="TIGR02727">
    <property type="entry name" value="MTHFS_bact"/>
    <property type="match status" value="1"/>
</dbReference>
<feature type="binding site" evidence="4">
    <location>
        <position position="57"/>
    </location>
    <ligand>
        <name>substrate</name>
    </ligand>
</feature>
<dbReference type="Proteomes" id="UP000001662">
    <property type="component" value="Chromosome"/>
</dbReference>
<evidence type="ECO:0000256" key="2">
    <source>
        <dbReference type="ARBA" id="ARBA00022741"/>
    </source>
</evidence>
<dbReference type="OrthoDB" id="9801938at2"/>
<accession>D9R192</accession>
<dbReference type="PIRSF" id="PIRSF006806">
    <property type="entry name" value="FTHF_cligase"/>
    <property type="match status" value="1"/>
</dbReference>
<dbReference type="GO" id="GO:0009396">
    <property type="term" value="P:folic acid-containing compound biosynthetic process"/>
    <property type="evidence" value="ECO:0007669"/>
    <property type="project" value="TreeGrafter"/>
</dbReference>
<dbReference type="InterPro" id="IPR024185">
    <property type="entry name" value="FTHF_cligase-like_sf"/>
</dbReference>
<keyword evidence="5" id="KW-0479">Metal-binding</keyword>
<protein>
    <recommendedName>
        <fullName evidence="5">5-formyltetrahydrofolate cyclo-ligase</fullName>
        <ecNumber evidence="5">6.3.3.2</ecNumber>
    </recommendedName>
</protein>
<proteinExistence type="inferred from homology"/>
<sequence length="180" mass="20495">MEKSEKNDIRALIKEQRRSLESAAESLWNDSICEQLLNMDDILKAFCVYCYVSFRREAGTWRFMETLLKQGKCVAVPKVVGKNLEFYSISGKTDLEEGVMGIMEPKPSCLRIHDPGAPVIVPGIAFDQSGNRIGYGGGYYDRLFEKEPNHPRIAIAYGFQILEHIPTEPHDKRVDWIITP</sequence>
<dbReference type="InterPro" id="IPR037171">
    <property type="entry name" value="NagB/RpiA_transferase-like"/>
</dbReference>
<evidence type="ECO:0000256" key="4">
    <source>
        <dbReference type="PIRSR" id="PIRSR006806-1"/>
    </source>
</evidence>
<gene>
    <name evidence="6" type="ordered locus">Closa_2060</name>
</gene>
<comment type="catalytic activity">
    <reaction evidence="5">
        <text>(6S)-5-formyl-5,6,7,8-tetrahydrofolate + ATP = (6R)-5,10-methenyltetrahydrofolate + ADP + phosphate</text>
        <dbReference type="Rhea" id="RHEA:10488"/>
        <dbReference type="ChEBI" id="CHEBI:30616"/>
        <dbReference type="ChEBI" id="CHEBI:43474"/>
        <dbReference type="ChEBI" id="CHEBI:57455"/>
        <dbReference type="ChEBI" id="CHEBI:57457"/>
        <dbReference type="ChEBI" id="CHEBI:456216"/>
        <dbReference type="EC" id="6.3.3.2"/>
    </reaction>
</comment>
<evidence type="ECO:0000256" key="1">
    <source>
        <dbReference type="ARBA" id="ARBA00010638"/>
    </source>
</evidence>
<evidence type="ECO:0000313" key="7">
    <source>
        <dbReference type="Proteomes" id="UP000001662"/>
    </source>
</evidence>
<dbReference type="KEGG" id="csh:Closa_2060"/>
<comment type="cofactor">
    <cofactor evidence="5">
        <name>Mg(2+)</name>
        <dbReference type="ChEBI" id="CHEBI:18420"/>
    </cofactor>
</comment>
<evidence type="ECO:0000256" key="3">
    <source>
        <dbReference type="ARBA" id="ARBA00022840"/>
    </source>
</evidence>